<dbReference type="Proteomes" id="UP000186303">
    <property type="component" value="Chromosome 6"/>
</dbReference>
<dbReference type="GO" id="GO:0005634">
    <property type="term" value="C:nucleus"/>
    <property type="evidence" value="ECO:0007669"/>
    <property type="project" value="TreeGrafter"/>
</dbReference>
<dbReference type="Gene3D" id="3.90.320.10">
    <property type="match status" value="1"/>
</dbReference>
<dbReference type="Pfam" id="PF09810">
    <property type="entry name" value="Exo5"/>
    <property type="match status" value="2"/>
</dbReference>
<dbReference type="AlphaFoldDB" id="A0A1M8AAH4"/>
<sequence length="391" mass="45319">MRDEKRRPKSKQKKPPRSIEEHVMRKMSLGVSELVSPAWCEYAYQYNVLFQSHLPLSMRPLTITTPRGTVMEPDWSSMEQKEAVMEKGSAIHEDIERDVLPVQVSIRVETREDEWALLLLQFATGLYILQTSGRTREVPVFGVIHGKLIRGIIDELHLDERGEIVLLETKTRSSATIPSRIDQQQAHWQCMIYRRLLVSMAATWHCALEDSASTLDLAVIWETFHIRMDIPLTNAFVEDLERMVHRVDTPWERGHLAPDLTLQHVMDMVKTTLRGIHRRMAPMMKIVYMRRDTAEALQSVSVTNNKPALDDFLDKTFALLDGKREPEGVAVASTNRCDSCAWRNDCEWRDDMAKAAQKRGLRRSFERRGHGDDDEQLWAQFDEKDLLNLDW</sequence>
<dbReference type="InterPro" id="IPR019190">
    <property type="entry name" value="EXOV"/>
</dbReference>
<dbReference type="GO" id="GO:0036297">
    <property type="term" value="P:interstrand cross-link repair"/>
    <property type="evidence" value="ECO:0007669"/>
    <property type="project" value="TreeGrafter"/>
</dbReference>
<dbReference type="PANTHER" id="PTHR14464:SF4">
    <property type="entry name" value="EXONUCLEASE V"/>
    <property type="match status" value="1"/>
</dbReference>
<comment type="similarity">
    <text evidence="1">Belongs to the EXO5 family.</text>
</comment>
<keyword evidence="3" id="KW-1185">Reference proteome</keyword>
<protein>
    <recommendedName>
        <fullName evidence="4">Exonuclease V</fullName>
    </recommendedName>
</protein>
<dbReference type="GO" id="GO:0005739">
    <property type="term" value="C:mitochondrion"/>
    <property type="evidence" value="ECO:0007669"/>
    <property type="project" value="TreeGrafter"/>
</dbReference>
<dbReference type="PANTHER" id="PTHR14464">
    <property type="entry name" value="EXONUCLEASE V"/>
    <property type="match status" value="1"/>
</dbReference>
<evidence type="ECO:0000256" key="1">
    <source>
        <dbReference type="ARBA" id="ARBA00009797"/>
    </source>
</evidence>
<dbReference type="GO" id="GO:0045145">
    <property type="term" value="F:single-stranded DNA 5'-3' DNA exonuclease activity"/>
    <property type="evidence" value="ECO:0007669"/>
    <property type="project" value="InterPro"/>
</dbReference>
<organism evidence="2 3">
    <name type="scientific">Malassezia sympodialis (strain ATCC 42132)</name>
    <name type="common">Atopic eczema-associated yeast</name>
    <dbReference type="NCBI Taxonomy" id="1230383"/>
    <lineage>
        <taxon>Eukaryota</taxon>
        <taxon>Fungi</taxon>
        <taxon>Dikarya</taxon>
        <taxon>Basidiomycota</taxon>
        <taxon>Ustilaginomycotina</taxon>
        <taxon>Malasseziomycetes</taxon>
        <taxon>Malasseziales</taxon>
        <taxon>Malasseziaceae</taxon>
        <taxon>Malassezia</taxon>
    </lineage>
</organism>
<evidence type="ECO:0000313" key="3">
    <source>
        <dbReference type="Proteomes" id="UP000186303"/>
    </source>
</evidence>
<dbReference type="EMBL" id="LT671826">
    <property type="protein sequence ID" value="SHO79438.1"/>
    <property type="molecule type" value="Genomic_DNA"/>
</dbReference>
<reference evidence="3" key="1">
    <citation type="journal article" date="2017" name="Nucleic Acids Res.">
        <title>Proteogenomics produces comprehensive and highly accurate protein-coding gene annotation in a complete genome assembly of Malassezia sympodialis.</title>
        <authorList>
            <person name="Zhu Y."/>
            <person name="Engstroem P.G."/>
            <person name="Tellgren-Roth C."/>
            <person name="Baudo C.D."/>
            <person name="Kennell J.C."/>
            <person name="Sun S."/>
            <person name="Billmyre R.B."/>
            <person name="Schroeder M.S."/>
            <person name="Andersson A."/>
            <person name="Holm T."/>
            <person name="Sigurgeirsson B."/>
            <person name="Wu G."/>
            <person name="Sankaranarayanan S.R."/>
            <person name="Siddharthan R."/>
            <person name="Sanyal K."/>
            <person name="Lundeberg J."/>
            <person name="Nystedt B."/>
            <person name="Boekhout T."/>
            <person name="Dawson T.L. Jr."/>
            <person name="Heitman J."/>
            <person name="Scheynius A."/>
            <person name="Lehtioe J."/>
        </authorList>
    </citation>
    <scope>NUCLEOTIDE SEQUENCE [LARGE SCALE GENOMIC DNA]</scope>
    <source>
        <strain evidence="3">ATCC 42132</strain>
    </source>
</reference>
<dbReference type="OMA" id="CPDKPLG"/>
<proteinExistence type="inferred from homology"/>
<dbReference type="InterPro" id="IPR011604">
    <property type="entry name" value="PDDEXK-like_dom_sf"/>
</dbReference>
<dbReference type="OrthoDB" id="354769at2759"/>
<name>A0A1M8AAH4_MALS4</name>
<evidence type="ECO:0000313" key="2">
    <source>
        <dbReference type="EMBL" id="SHO79438.1"/>
    </source>
</evidence>
<accession>A0A1M8AAH4</accession>
<dbReference type="VEuPathDB" id="FungiDB:MSYG_3787"/>
<gene>
    <name evidence="2" type="ORF">MSYG_3787</name>
</gene>
<evidence type="ECO:0008006" key="4">
    <source>
        <dbReference type="Google" id="ProtNLM"/>
    </source>
</evidence>